<organism evidence="5 6">
    <name type="scientific">Nanchangia anserum</name>
    <dbReference type="NCBI Taxonomy" id="2692125"/>
    <lineage>
        <taxon>Bacteria</taxon>
        <taxon>Bacillati</taxon>
        <taxon>Actinomycetota</taxon>
        <taxon>Actinomycetes</taxon>
        <taxon>Actinomycetales</taxon>
        <taxon>Actinomycetaceae</taxon>
        <taxon>Nanchangia</taxon>
    </lineage>
</organism>
<dbReference type="PANTHER" id="PTHR10146:SF14">
    <property type="entry name" value="PYRIDOXAL PHOSPHATE HOMEOSTASIS PROTEIN"/>
    <property type="match status" value="1"/>
</dbReference>
<sequence>MTGSVAQRLAEVGARIEDARSRYGAGPVALMLAVKRRSGAECVEAARALQAAGRQVLLGHNHVQEARDTSPSVRAAGIPGTSIHLIGHLQTNKIPLALAHVDAIDTIDSVRLVDKIAARLDPQRSLDVFMQVNTSGEATKSGISPAEAPALADAIAEVANMRLRGLMTVGALSDDEATVRRSYAALRELRARLHPDHPDCVELSMGMSGDFALAIAEGATIVRIGQAILGPRERP</sequence>
<dbReference type="PIRSF" id="PIRSF004848">
    <property type="entry name" value="YBL036c_PLPDEIII"/>
    <property type="match status" value="1"/>
</dbReference>
<dbReference type="Pfam" id="PF01168">
    <property type="entry name" value="Ala_racemase_N"/>
    <property type="match status" value="1"/>
</dbReference>
<protein>
    <recommendedName>
        <fullName evidence="2">Pyridoxal phosphate homeostasis protein</fullName>
        <shortName evidence="2">PLP homeostasis protein</shortName>
    </recommendedName>
</protein>
<keyword evidence="6" id="KW-1185">Reference proteome</keyword>
<proteinExistence type="inferred from homology"/>
<reference evidence="5 6" key="1">
    <citation type="submission" date="2020-08" db="EMBL/GenBank/DDBJ databases">
        <title>Winkia gen. nov., sp. nov., isolated from faeces of the Anser albifrons in China.</title>
        <authorList>
            <person name="Liu Q."/>
        </authorList>
    </citation>
    <scope>NUCLEOTIDE SEQUENCE [LARGE SCALE GENOMIC DNA]</scope>
    <source>
        <strain evidence="5 6">C62</strain>
    </source>
</reference>
<dbReference type="CDD" id="cd00635">
    <property type="entry name" value="PLPDE_III_YBL036c_like"/>
    <property type="match status" value="1"/>
</dbReference>
<dbReference type="InterPro" id="IPR029066">
    <property type="entry name" value="PLP-binding_barrel"/>
</dbReference>
<comment type="caution">
    <text evidence="2">Lacks conserved residue(s) required for the propagation of feature annotation.</text>
</comment>
<evidence type="ECO:0000256" key="2">
    <source>
        <dbReference type="HAMAP-Rule" id="MF_02087"/>
    </source>
</evidence>
<dbReference type="NCBIfam" id="TIGR00044">
    <property type="entry name" value="YggS family pyridoxal phosphate-dependent enzyme"/>
    <property type="match status" value="1"/>
</dbReference>
<dbReference type="InterPro" id="IPR001608">
    <property type="entry name" value="Ala_racemase_N"/>
</dbReference>
<evidence type="ECO:0000313" key="6">
    <source>
        <dbReference type="Proteomes" id="UP000627538"/>
    </source>
</evidence>
<gene>
    <name evidence="5" type="ORF">H8R10_01490</name>
</gene>
<evidence type="ECO:0000259" key="4">
    <source>
        <dbReference type="Pfam" id="PF01168"/>
    </source>
</evidence>
<name>A0A8I0KN51_9ACTO</name>
<dbReference type="PANTHER" id="PTHR10146">
    <property type="entry name" value="PROLINE SYNTHETASE CO-TRANSCRIBED BACTERIAL HOMOLOG PROTEIN"/>
    <property type="match status" value="1"/>
</dbReference>
<comment type="similarity">
    <text evidence="2 3">Belongs to the pyridoxal phosphate-binding protein YggS/PROSC family.</text>
</comment>
<comment type="function">
    <text evidence="2">Pyridoxal 5'-phosphate (PLP)-binding protein, which is involved in PLP homeostasis.</text>
</comment>
<dbReference type="HAMAP" id="MF_02087">
    <property type="entry name" value="PLP_homeostasis"/>
    <property type="match status" value="1"/>
</dbReference>
<dbReference type="InterPro" id="IPR011078">
    <property type="entry name" value="PyrdxlP_homeostasis"/>
</dbReference>
<evidence type="ECO:0000256" key="1">
    <source>
        <dbReference type="ARBA" id="ARBA00022898"/>
    </source>
</evidence>
<dbReference type="RefSeq" id="WP_191071003.1">
    <property type="nucleotide sequence ID" value="NZ_CP060506.1"/>
</dbReference>
<evidence type="ECO:0000256" key="3">
    <source>
        <dbReference type="RuleBase" id="RU004514"/>
    </source>
</evidence>
<accession>A0A8I0KN51</accession>
<dbReference type="AlphaFoldDB" id="A0A8I0KN51"/>
<dbReference type="Gene3D" id="3.20.20.10">
    <property type="entry name" value="Alanine racemase"/>
    <property type="match status" value="1"/>
</dbReference>
<dbReference type="SUPFAM" id="SSF51419">
    <property type="entry name" value="PLP-binding barrel"/>
    <property type="match status" value="1"/>
</dbReference>
<comment type="caution">
    <text evidence="5">The sequence shown here is derived from an EMBL/GenBank/DDBJ whole genome shotgun (WGS) entry which is preliminary data.</text>
</comment>
<dbReference type="EMBL" id="JACRUO010000001">
    <property type="protein sequence ID" value="MBD3688911.1"/>
    <property type="molecule type" value="Genomic_DNA"/>
</dbReference>
<dbReference type="GO" id="GO:0030170">
    <property type="term" value="F:pyridoxal phosphate binding"/>
    <property type="evidence" value="ECO:0007669"/>
    <property type="project" value="UniProtKB-UniRule"/>
</dbReference>
<evidence type="ECO:0000313" key="5">
    <source>
        <dbReference type="EMBL" id="MBD3688911.1"/>
    </source>
</evidence>
<keyword evidence="1 2" id="KW-0663">Pyridoxal phosphate</keyword>
<dbReference type="Proteomes" id="UP000627538">
    <property type="component" value="Unassembled WGS sequence"/>
</dbReference>
<feature type="domain" description="Alanine racemase N-terminal" evidence="4">
    <location>
        <begin position="11"/>
        <end position="231"/>
    </location>
</feature>